<feature type="compositionally biased region" description="Basic and acidic residues" evidence="1">
    <location>
        <begin position="110"/>
        <end position="120"/>
    </location>
</feature>
<reference evidence="2" key="1">
    <citation type="submission" date="2023-04" db="EMBL/GenBank/DDBJ databases">
        <authorList>
            <consortium name="ELIXIR-Norway"/>
        </authorList>
    </citation>
    <scope>NUCLEOTIDE SEQUENCE [LARGE SCALE GENOMIC DNA]</scope>
</reference>
<evidence type="ECO:0000256" key="1">
    <source>
        <dbReference type="SAM" id="MobiDB-lite"/>
    </source>
</evidence>
<organism evidence="2 3">
    <name type="scientific">Rangifer tarandus platyrhynchus</name>
    <name type="common">Svalbard reindeer</name>
    <dbReference type="NCBI Taxonomy" id="3082113"/>
    <lineage>
        <taxon>Eukaryota</taxon>
        <taxon>Metazoa</taxon>
        <taxon>Chordata</taxon>
        <taxon>Craniata</taxon>
        <taxon>Vertebrata</taxon>
        <taxon>Euteleostomi</taxon>
        <taxon>Mammalia</taxon>
        <taxon>Eutheria</taxon>
        <taxon>Laurasiatheria</taxon>
        <taxon>Artiodactyla</taxon>
        <taxon>Ruminantia</taxon>
        <taxon>Pecora</taxon>
        <taxon>Cervidae</taxon>
        <taxon>Odocoileinae</taxon>
        <taxon>Rangifer</taxon>
    </lineage>
</organism>
<protein>
    <submittedName>
        <fullName evidence="2">Uncharacterized protein</fullName>
    </submittedName>
</protein>
<proteinExistence type="predicted"/>
<dbReference type="EMBL" id="OX459939">
    <property type="protein sequence ID" value="CAI9170543.1"/>
    <property type="molecule type" value="Genomic_DNA"/>
</dbReference>
<dbReference type="Proteomes" id="UP001176941">
    <property type="component" value="Chromosome 3"/>
</dbReference>
<evidence type="ECO:0000313" key="3">
    <source>
        <dbReference type="Proteomes" id="UP001176941"/>
    </source>
</evidence>
<accession>A0ABN8Z9H1</accession>
<feature type="region of interest" description="Disordered" evidence="1">
    <location>
        <begin position="27"/>
        <end position="127"/>
    </location>
</feature>
<sequence>MGLVANDPGDPLGPSAVAEVVSLDRRGRRTLLAAPPEGTPHPVHGSGDGSQRIRSASADLHRQRRSPARRALRPQPPFSSPNKHPSPEVTSLPPLPPAPPLVLSALPPESTRERAREKGRPPKFLSPKRHTCACAQAFPPYPRDRGERWECCHVFLGKPEWSWAGVPTRAHSSRMMGCSEWGS</sequence>
<keyword evidence="3" id="KW-1185">Reference proteome</keyword>
<gene>
    <name evidence="2" type="ORF">MRATA1EN1_LOCUS19505</name>
</gene>
<evidence type="ECO:0000313" key="2">
    <source>
        <dbReference type="EMBL" id="CAI9170543.1"/>
    </source>
</evidence>
<feature type="compositionally biased region" description="Basic residues" evidence="1">
    <location>
        <begin position="62"/>
        <end position="72"/>
    </location>
</feature>
<name>A0ABN8Z9H1_RANTA</name>